<feature type="transmembrane region" description="Helical" evidence="1">
    <location>
        <begin position="49"/>
        <end position="75"/>
    </location>
</feature>
<evidence type="ECO:0008006" key="5">
    <source>
        <dbReference type="Google" id="ProtNLM"/>
    </source>
</evidence>
<gene>
    <name evidence="3" type="ORF">SAMN04488509_103176</name>
</gene>
<protein>
    <recommendedName>
        <fullName evidence="5">ATP synthase protein I</fullName>
    </recommendedName>
</protein>
<proteinExistence type="predicted"/>
<keyword evidence="4" id="KW-1185">Reference proteome</keyword>
<accession>A0A1G6VMR6</accession>
<feature type="chain" id="PRO_5011523149" description="ATP synthase protein I" evidence="2">
    <location>
        <begin position="20"/>
        <end position="109"/>
    </location>
</feature>
<evidence type="ECO:0000256" key="1">
    <source>
        <dbReference type="SAM" id="Phobius"/>
    </source>
</evidence>
<reference evidence="3 4" key="1">
    <citation type="submission" date="2016-10" db="EMBL/GenBank/DDBJ databases">
        <authorList>
            <person name="de Groot N.N."/>
        </authorList>
    </citation>
    <scope>NUCLEOTIDE SEQUENCE [LARGE SCALE GENOMIC DNA]</scope>
    <source>
        <strain evidence="3 4">DSM 16957</strain>
    </source>
</reference>
<keyword evidence="1" id="KW-0472">Membrane</keyword>
<keyword evidence="1" id="KW-0812">Transmembrane</keyword>
<evidence type="ECO:0000256" key="2">
    <source>
        <dbReference type="SAM" id="SignalP"/>
    </source>
</evidence>
<feature type="signal peptide" evidence="2">
    <location>
        <begin position="1"/>
        <end position="19"/>
    </location>
</feature>
<name>A0A1G6VMR6_9GAMM</name>
<evidence type="ECO:0000313" key="4">
    <source>
        <dbReference type="Proteomes" id="UP000199603"/>
    </source>
</evidence>
<keyword evidence="2" id="KW-0732">Signal</keyword>
<organism evidence="3 4">
    <name type="scientific">Aquimonas voraii</name>
    <dbReference type="NCBI Taxonomy" id="265719"/>
    <lineage>
        <taxon>Bacteria</taxon>
        <taxon>Pseudomonadati</taxon>
        <taxon>Pseudomonadota</taxon>
        <taxon>Gammaproteobacteria</taxon>
        <taxon>Lysobacterales</taxon>
        <taxon>Lysobacteraceae</taxon>
        <taxon>Aquimonas</taxon>
    </lineage>
</organism>
<evidence type="ECO:0000313" key="3">
    <source>
        <dbReference type="EMBL" id="SDD54879.1"/>
    </source>
</evidence>
<dbReference type="Proteomes" id="UP000199603">
    <property type="component" value="Unassembled WGS sequence"/>
</dbReference>
<dbReference type="AlphaFoldDB" id="A0A1G6VMR6"/>
<keyword evidence="1" id="KW-1133">Transmembrane helix</keyword>
<dbReference type="STRING" id="265719.SAMN04488509_103176"/>
<sequence length="109" mass="10620">MAGVLSLAFLLVSPLAAVAAGLGSAVLGVGTLLLGWRAFPGRAPSASEALGGLVAGLVGKILLVGFVLLLGLGLWRLPPLPLLLGVFVGLVTFAVAAAIPASSAGPQRG</sequence>
<dbReference type="EMBL" id="FNAG01000003">
    <property type="protein sequence ID" value="SDD54879.1"/>
    <property type="molecule type" value="Genomic_DNA"/>
</dbReference>
<feature type="transmembrane region" description="Helical" evidence="1">
    <location>
        <begin position="82"/>
        <end position="101"/>
    </location>
</feature>